<dbReference type="EMBL" id="SNZJ01000011">
    <property type="protein sequence ID" value="TDR52696.1"/>
    <property type="molecule type" value="Genomic_DNA"/>
</dbReference>
<reference evidence="1 2" key="1">
    <citation type="submission" date="2019-03" db="EMBL/GenBank/DDBJ databases">
        <title>Genomic Encyclopedia of Type Strains, Phase III (KMG-III): the genomes of soil and plant-associated and newly described type strains.</title>
        <authorList>
            <person name="Whitman W."/>
        </authorList>
    </citation>
    <scope>NUCLEOTIDE SEQUENCE [LARGE SCALE GENOMIC DNA]</scope>
    <source>
        <strain evidence="1 2">CECT 5797</strain>
    </source>
</reference>
<dbReference type="AlphaFoldDB" id="A0A4V3DPL1"/>
<dbReference type="InterPro" id="IPR041881">
    <property type="entry name" value="PqqD_sf"/>
</dbReference>
<proteinExistence type="predicted"/>
<dbReference type="Gene3D" id="3.40.50.300">
    <property type="entry name" value="P-loop containing nucleotide triphosphate hydrolases"/>
    <property type="match status" value="1"/>
</dbReference>
<dbReference type="InterPro" id="IPR008792">
    <property type="entry name" value="PQQD"/>
</dbReference>
<comment type="caution">
    <text evidence="1">The sequence shown here is derived from an EMBL/GenBank/DDBJ whole genome shotgun (WGS) entry which is preliminary data.</text>
</comment>
<dbReference type="Proteomes" id="UP000295212">
    <property type="component" value="Unassembled WGS sequence"/>
</dbReference>
<accession>A0A4V3DPL1</accession>
<evidence type="ECO:0000313" key="1">
    <source>
        <dbReference type="EMBL" id="TDR52696.1"/>
    </source>
</evidence>
<protein>
    <submittedName>
        <fullName evidence="1">Coenzyme PQQ synthesis protein D (PqqD)</fullName>
    </submittedName>
</protein>
<dbReference type="SUPFAM" id="SSF53795">
    <property type="entry name" value="PEP carboxykinase-like"/>
    <property type="match status" value="1"/>
</dbReference>
<organism evidence="1 2">
    <name type="scientific">Halomonas ventosae</name>
    <dbReference type="NCBI Taxonomy" id="229007"/>
    <lineage>
        <taxon>Bacteria</taxon>
        <taxon>Pseudomonadati</taxon>
        <taxon>Pseudomonadota</taxon>
        <taxon>Gammaproteobacteria</taxon>
        <taxon>Oceanospirillales</taxon>
        <taxon>Halomonadaceae</taxon>
        <taxon>Halomonas</taxon>
    </lineage>
</organism>
<gene>
    <name evidence="1" type="ORF">DFP85_11120</name>
</gene>
<evidence type="ECO:0000313" key="2">
    <source>
        <dbReference type="Proteomes" id="UP000295212"/>
    </source>
</evidence>
<dbReference type="Pfam" id="PF05402">
    <property type="entry name" value="PqqD"/>
    <property type="match status" value="1"/>
</dbReference>
<sequence length="396" mass="42025">MPGLSWDLCLPGLGRALRLTGCPDVQEALTSAMPGWPVTAVDATGPAPSLRLCHDEAGYRQHSPVLDEALFLSTSVSAASSLVADLVEGFFSRHRQLVGLHCGAVEIAGQLVLFPESHRAGKSTLTAALAAAGQRVFGDDVLALTPAGEGMALGIAPRLRLPLPASLAPELHAFAARHAGPEDDRYRFLALPDGQLARHGECLPLGALVLLERDDAVREPELIDLAPGEGLLQLLCQNFAHDRPSEALMARFLPLMESLPCRLLRYGEPLAAARRLLAESQVSGGGPAASLTVHRAVSRGVSPPVAAGLPWRASASVHDYPLDDELFLIQLPDGAIHRLNATGRLVWGLLCEEAMSAEELAGLLAEHYTMASRETIEKDLRALLGEMAEAELVAPA</sequence>
<name>A0A4V3DPL1_9GAMM</name>
<dbReference type="InterPro" id="IPR027417">
    <property type="entry name" value="P-loop_NTPase"/>
</dbReference>
<dbReference type="Gene3D" id="1.10.10.1150">
    <property type="entry name" value="Coenzyme PQQ synthesis protein D (PqqD)"/>
    <property type="match status" value="1"/>
</dbReference>